<dbReference type="SUPFAM" id="SSF56317">
    <property type="entry name" value="Carbon-nitrogen hydrolase"/>
    <property type="match status" value="1"/>
</dbReference>
<dbReference type="PANTHER" id="PTHR43674">
    <property type="entry name" value="NITRILASE C965.09-RELATED"/>
    <property type="match status" value="1"/>
</dbReference>
<gene>
    <name evidence="3" type="ORF">H5V44_06940</name>
</gene>
<dbReference type="EMBL" id="JACKXD010000002">
    <property type="protein sequence ID" value="MBB6646023.1"/>
    <property type="molecule type" value="Genomic_DNA"/>
</dbReference>
<dbReference type="InterPro" id="IPR003010">
    <property type="entry name" value="C-N_Hydrolase"/>
</dbReference>
<organism evidence="3 4">
    <name type="scientific">Halobellus ruber</name>
    <dbReference type="NCBI Taxonomy" id="2761102"/>
    <lineage>
        <taxon>Archaea</taxon>
        <taxon>Methanobacteriati</taxon>
        <taxon>Methanobacteriota</taxon>
        <taxon>Stenosarchaea group</taxon>
        <taxon>Halobacteria</taxon>
        <taxon>Halobacteriales</taxon>
        <taxon>Haloferacaceae</taxon>
        <taxon>Halobellus</taxon>
    </lineage>
</organism>
<evidence type="ECO:0000313" key="3">
    <source>
        <dbReference type="EMBL" id="MBB6646023.1"/>
    </source>
</evidence>
<feature type="domain" description="CN hydrolase" evidence="2">
    <location>
        <begin position="8"/>
        <end position="249"/>
    </location>
</feature>
<protein>
    <submittedName>
        <fullName evidence="3">Nitrilase</fullName>
    </submittedName>
</protein>
<sequence>MSAPVGDAHIAVVQTVPEFGAIERNRRATVEAVEANADADLVVLPELATSGYVFESRAEVDAAAEPADGPTATAWADVAAETDTWIVGGFPERDGEATYNSSLIVSPDGVEGVYRKVHPWNEEKRWFDPGEKVPTVRTPFGRLGVQICNDLWFPELTATQALAGVDVIAVPTNWVPEPAARPAGWTMGVHQAVAAANANRVFVACADRAGTEREIPFEGQSVVVDPDGVPVAGPLPDTGSYTATADCDLRRAREKALTERDDVLGDRRPDVYEV</sequence>
<proteinExistence type="predicted"/>
<evidence type="ECO:0000313" key="4">
    <source>
        <dbReference type="Proteomes" id="UP000546257"/>
    </source>
</evidence>
<keyword evidence="4" id="KW-1185">Reference proteome</keyword>
<keyword evidence="1" id="KW-0378">Hydrolase</keyword>
<evidence type="ECO:0000259" key="2">
    <source>
        <dbReference type="PROSITE" id="PS50263"/>
    </source>
</evidence>
<dbReference type="GO" id="GO:0050126">
    <property type="term" value="F:N-carbamoylputrescine amidase activity"/>
    <property type="evidence" value="ECO:0007669"/>
    <property type="project" value="TreeGrafter"/>
</dbReference>
<dbReference type="RefSeq" id="WP_185192379.1">
    <property type="nucleotide sequence ID" value="NZ_JACKXD010000002.1"/>
</dbReference>
<reference evidence="3 4" key="1">
    <citation type="submission" date="2020-08" db="EMBL/GenBank/DDBJ databases">
        <authorList>
            <person name="Seo M.-J."/>
        </authorList>
    </citation>
    <scope>NUCLEOTIDE SEQUENCE [LARGE SCALE GENOMIC DNA]</scope>
    <source>
        <strain evidence="3 4">MBLA0160</strain>
    </source>
</reference>
<dbReference type="PANTHER" id="PTHR43674:SF2">
    <property type="entry name" value="BETA-UREIDOPROPIONASE"/>
    <property type="match status" value="1"/>
</dbReference>
<accession>A0A7J9SI37</accession>
<comment type="caution">
    <text evidence="3">The sequence shown here is derived from an EMBL/GenBank/DDBJ whole genome shotgun (WGS) entry which is preliminary data.</text>
</comment>
<dbReference type="Pfam" id="PF00795">
    <property type="entry name" value="CN_hydrolase"/>
    <property type="match status" value="1"/>
</dbReference>
<dbReference type="InterPro" id="IPR050345">
    <property type="entry name" value="Aliph_Amidase/BUP"/>
</dbReference>
<dbReference type="PROSITE" id="PS50263">
    <property type="entry name" value="CN_HYDROLASE"/>
    <property type="match status" value="1"/>
</dbReference>
<evidence type="ECO:0000256" key="1">
    <source>
        <dbReference type="ARBA" id="ARBA00022801"/>
    </source>
</evidence>
<name>A0A7J9SI37_9EURY</name>
<dbReference type="AlphaFoldDB" id="A0A7J9SI37"/>
<dbReference type="Gene3D" id="3.60.110.10">
    <property type="entry name" value="Carbon-nitrogen hydrolase"/>
    <property type="match status" value="1"/>
</dbReference>
<dbReference type="InterPro" id="IPR036526">
    <property type="entry name" value="C-N_Hydrolase_sf"/>
</dbReference>
<dbReference type="Proteomes" id="UP000546257">
    <property type="component" value="Unassembled WGS sequence"/>
</dbReference>
<dbReference type="GO" id="GO:0033388">
    <property type="term" value="P:putrescine biosynthetic process from arginine"/>
    <property type="evidence" value="ECO:0007669"/>
    <property type="project" value="TreeGrafter"/>
</dbReference>